<dbReference type="GO" id="GO:2000762">
    <property type="term" value="P:regulation of phenylpropanoid metabolic process"/>
    <property type="evidence" value="ECO:0007669"/>
    <property type="project" value="InterPro"/>
</dbReference>
<dbReference type="EMBL" id="SMCS01000002">
    <property type="protein sequence ID" value="TCV96405.1"/>
    <property type="molecule type" value="Genomic_DNA"/>
</dbReference>
<dbReference type="AlphaFoldDB" id="A0A4R3YTN6"/>
<dbReference type="Gene3D" id="2.120.10.80">
    <property type="entry name" value="Kelch-type beta propeller"/>
    <property type="match status" value="2"/>
</dbReference>
<dbReference type="InterPro" id="IPR015915">
    <property type="entry name" value="Kelch-typ_b-propeller"/>
</dbReference>
<dbReference type="SUPFAM" id="SSF117281">
    <property type="entry name" value="Kelch motif"/>
    <property type="match status" value="2"/>
</dbReference>
<feature type="chain" id="PRO_5020227866" evidence="1">
    <location>
        <begin position="25"/>
        <end position="777"/>
    </location>
</feature>
<reference evidence="2 3" key="1">
    <citation type="submission" date="2019-03" db="EMBL/GenBank/DDBJ databases">
        <title>Above-ground endophytic microbial communities from plants in different locations in the United States.</title>
        <authorList>
            <person name="Frank C."/>
        </authorList>
    </citation>
    <scope>NUCLEOTIDE SEQUENCE [LARGE SCALE GENOMIC DNA]</scope>
    <source>
        <strain evidence="2 3">LP_13_YM</strain>
    </source>
</reference>
<dbReference type="GO" id="GO:0080037">
    <property type="term" value="P:negative regulation of cytokinin-activated signaling pathway"/>
    <property type="evidence" value="ECO:0007669"/>
    <property type="project" value="InterPro"/>
</dbReference>
<evidence type="ECO:0000313" key="3">
    <source>
        <dbReference type="Proteomes" id="UP000295645"/>
    </source>
</evidence>
<dbReference type="PANTHER" id="PTHR46407:SF3">
    <property type="entry name" value="OS02G0208700 PROTEIN"/>
    <property type="match status" value="1"/>
</dbReference>
<name>A0A4R3YTN6_9GAMM</name>
<evidence type="ECO:0000256" key="1">
    <source>
        <dbReference type="SAM" id="SignalP"/>
    </source>
</evidence>
<keyword evidence="1" id="KW-0732">Signal</keyword>
<organism evidence="2 3">
    <name type="scientific">Luteibacter rhizovicinus</name>
    <dbReference type="NCBI Taxonomy" id="242606"/>
    <lineage>
        <taxon>Bacteria</taxon>
        <taxon>Pseudomonadati</taxon>
        <taxon>Pseudomonadota</taxon>
        <taxon>Gammaproteobacteria</taxon>
        <taxon>Lysobacterales</taxon>
        <taxon>Rhodanobacteraceae</taxon>
        <taxon>Luteibacter</taxon>
    </lineage>
</organism>
<dbReference type="OrthoDB" id="320326at2"/>
<feature type="signal peptide" evidence="1">
    <location>
        <begin position="1"/>
        <end position="24"/>
    </location>
</feature>
<dbReference type="PANTHER" id="PTHR46407">
    <property type="entry name" value="OS02G0208700 PROTEIN"/>
    <property type="match status" value="1"/>
</dbReference>
<dbReference type="Proteomes" id="UP000295645">
    <property type="component" value="Unassembled WGS sequence"/>
</dbReference>
<dbReference type="InterPro" id="IPR044595">
    <property type="entry name" value="KMD1-4"/>
</dbReference>
<proteinExistence type="predicted"/>
<sequence>MFMATRIWLLPCFLACVFVSTAYAADAPAAPALPIPAVPLFEHLYIPDMPPLNANAAGEFEWLGIRIGAGAAADYRCTRYATLRMHWNPSTGKTGEDPVLHDGKPMEGSPEGQVALENGVLWLTNNTCPGQEKAQFHFLGKDGRLLAVDTDPGMVQYPLQVQALSATSAALVIPDPVSRYLRVHVVSVRDGKLVDEAMPELAIPYRRDFAATAYGSGNLMILGGSNSEYRGCSPCRSDTHILDVATRTWKDGPSMLESRSELDATTLPDGSVLVSGGYTRLANWSTGPSRTAERLFPVADHFEAIAPMPVGNARHHGVWMPGSGNKILLMGSGIGKHIAAYDIASGTWRVVASNTRSNNGGGCGFFPFMAGGQMYAWIRNQNEANGKFYDCIEQKQAGLVMIRPFADDVRTAAVFDPQFLAINRGSAGFLPAQGELPALAIGGDNTAMVDVFGTDGRFEPAPELLDTRNEGRVLRMHGGVFVFGGHVNPDENPDAVPMEWLESGDLRHFGRWRRVEGTPPAKLGAVAALSDGSLIEVDAKGDIHFITLDTAHDPVTLKRTPGPTFDVPRRPSEGAPILIRQLADGRIVFAGGETNALRVALVTDDVNKPQARDTFAFLGTFQQADTYTVYDPKTQQWTASASALRVDGVIRMFGNGRVAWFGGAPAGGEPPAEKSIVVSSATGDRWIPLRGKSLPHVDLTGYIETITLDDELFVKGSLPASDNGPGKTIVEWFDPEALTWTTVWTIDDQPSAIATYNRVKLCHLPNGKTVLLPEMHS</sequence>
<comment type="caution">
    <text evidence="2">The sequence shown here is derived from an EMBL/GenBank/DDBJ whole genome shotgun (WGS) entry which is preliminary data.</text>
</comment>
<keyword evidence="3" id="KW-1185">Reference proteome</keyword>
<protein>
    <submittedName>
        <fullName evidence="2">Galactose oxidase-like protein</fullName>
    </submittedName>
</protein>
<gene>
    <name evidence="2" type="ORF">EC912_102756</name>
</gene>
<evidence type="ECO:0000313" key="2">
    <source>
        <dbReference type="EMBL" id="TCV96405.1"/>
    </source>
</evidence>
<accession>A0A4R3YTN6</accession>